<evidence type="ECO:0000259" key="1">
    <source>
        <dbReference type="Pfam" id="PF04071"/>
    </source>
</evidence>
<evidence type="ECO:0000313" key="2">
    <source>
        <dbReference type="EMBL" id="MBC8591420.1"/>
    </source>
</evidence>
<reference evidence="2 3" key="1">
    <citation type="submission" date="2020-08" db="EMBL/GenBank/DDBJ databases">
        <title>Genome public.</title>
        <authorList>
            <person name="Liu C."/>
            <person name="Sun Q."/>
        </authorList>
    </citation>
    <scope>NUCLEOTIDE SEQUENCE [LARGE SCALE GENOMIC DNA]</scope>
    <source>
        <strain evidence="2 3">NSJ-26</strain>
    </source>
</reference>
<protein>
    <submittedName>
        <fullName evidence="2">Metal-binding protein</fullName>
    </submittedName>
</protein>
<dbReference type="AlphaFoldDB" id="A0A926ING2"/>
<dbReference type="InterPro" id="IPR007212">
    <property type="entry name" value="Zf-like"/>
</dbReference>
<dbReference type="Proteomes" id="UP000601522">
    <property type="component" value="Unassembled WGS sequence"/>
</dbReference>
<comment type="caution">
    <text evidence="2">The sequence shown here is derived from an EMBL/GenBank/DDBJ whole genome shotgun (WGS) entry which is preliminary data.</text>
</comment>
<proteinExistence type="predicted"/>
<dbReference type="RefSeq" id="WP_249324285.1">
    <property type="nucleotide sequence ID" value="NZ_JACRTK010000004.1"/>
</dbReference>
<accession>A0A926ING2</accession>
<organism evidence="2 3">
    <name type="scientific">Wansuia hejianensis</name>
    <dbReference type="NCBI Taxonomy" id="2763667"/>
    <lineage>
        <taxon>Bacteria</taxon>
        <taxon>Bacillati</taxon>
        <taxon>Bacillota</taxon>
        <taxon>Clostridia</taxon>
        <taxon>Lachnospirales</taxon>
        <taxon>Lachnospiraceae</taxon>
        <taxon>Wansuia</taxon>
    </lineage>
</organism>
<keyword evidence="3" id="KW-1185">Reference proteome</keyword>
<dbReference type="EMBL" id="JACRTK010000004">
    <property type="protein sequence ID" value="MBC8591420.1"/>
    <property type="molecule type" value="Genomic_DNA"/>
</dbReference>
<name>A0A926ING2_9FIRM</name>
<evidence type="ECO:0000313" key="3">
    <source>
        <dbReference type="Proteomes" id="UP000601522"/>
    </source>
</evidence>
<sequence>MENSYRFYNNKACQYLPCHKVKNVDEFNCMFCYCPLYFLEECGGNHKDNYGIKDCSDCLIPHGPNGYDYINKKIMEINEKRVMERFAANKDK</sequence>
<feature type="domain" description="Cysteine-rich small" evidence="1">
    <location>
        <begin position="5"/>
        <end position="80"/>
    </location>
</feature>
<dbReference type="Pfam" id="PF04071">
    <property type="entry name" value="zf-like"/>
    <property type="match status" value="1"/>
</dbReference>
<gene>
    <name evidence="2" type="ORF">H8689_09885</name>
</gene>